<dbReference type="Proteomes" id="UP000178122">
    <property type="component" value="Unassembled WGS sequence"/>
</dbReference>
<dbReference type="InterPro" id="IPR038476">
    <property type="entry name" value="UvrC_RNase_H_dom_sf"/>
</dbReference>
<gene>
    <name evidence="2" type="ORF">A2912_05400</name>
</gene>
<feature type="domain" description="UvrC family homology region profile" evidence="1">
    <location>
        <begin position="3"/>
        <end position="53"/>
    </location>
</feature>
<dbReference type="GO" id="GO:0006974">
    <property type="term" value="P:DNA damage response"/>
    <property type="evidence" value="ECO:0007669"/>
    <property type="project" value="TreeGrafter"/>
</dbReference>
<dbReference type="PANTHER" id="PTHR30562">
    <property type="entry name" value="UVRC/OXIDOREDUCTASE"/>
    <property type="match status" value="1"/>
</dbReference>
<dbReference type="EMBL" id="MHIN01000009">
    <property type="protein sequence ID" value="OGY55616.1"/>
    <property type="molecule type" value="Genomic_DNA"/>
</dbReference>
<dbReference type="PANTHER" id="PTHR30562:SF1">
    <property type="entry name" value="UVRABC SYSTEM PROTEIN C"/>
    <property type="match status" value="1"/>
</dbReference>
<dbReference type="InterPro" id="IPR001162">
    <property type="entry name" value="UvrC_RNase_H_dom"/>
</dbReference>
<protein>
    <recommendedName>
        <fullName evidence="1">UvrC family homology region profile domain-containing protein</fullName>
    </recommendedName>
</protein>
<dbReference type="AlphaFoldDB" id="A0A1G1YV16"/>
<evidence type="ECO:0000313" key="3">
    <source>
        <dbReference type="Proteomes" id="UP000178122"/>
    </source>
</evidence>
<organism evidence="2 3">
    <name type="scientific">Candidatus Buchananbacteria bacterium RIFCSPLOWO2_01_FULL_40_23b</name>
    <dbReference type="NCBI Taxonomy" id="1797544"/>
    <lineage>
        <taxon>Bacteria</taxon>
        <taxon>Candidatus Buchananiibacteriota</taxon>
    </lineage>
</organism>
<evidence type="ECO:0000259" key="1">
    <source>
        <dbReference type="Pfam" id="PF08459"/>
    </source>
</evidence>
<reference evidence="2 3" key="1">
    <citation type="journal article" date="2016" name="Nat. Commun.">
        <title>Thousands of microbial genomes shed light on interconnected biogeochemical processes in an aquifer system.</title>
        <authorList>
            <person name="Anantharaman K."/>
            <person name="Brown C.T."/>
            <person name="Hug L.A."/>
            <person name="Sharon I."/>
            <person name="Castelle C.J."/>
            <person name="Probst A.J."/>
            <person name="Thomas B.C."/>
            <person name="Singh A."/>
            <person name="Wilkins M.J."/>
            <person name="Karaoz U."/>
            <person name="Brodie E.L."/>
            <person name="Williams K.H."/>
            <person name="Hubbard S.S."/>
            <person name="Banfield J.F."/>
        </authorList>
    </citation>
    <scope>NUCLEOTIDE SEQUENCE [LARGE SCALE GENOMIC DNA]</scope>
</reference>
<comment type="caution">
    <text evidence="2">The sequence shown here is derived from an EMBL/GenBank/DDBJ whole genome shotgun (WGS) entry which is preliminary data.</text>
</comment>
<name>A0A1G1YV16_9BACT</name>
<dbReference type="GO" id="GO:0009380">
    <property type="term" value="C:excinuclease repair complex"/>
    <property type="evidence" value="ECO:0007669"/>
    <property type="project" value="TreeGrafter"/>
</dbReference>
<accession>A0A1G1YV16</accession>
<dbReference type="GO" id="GO:0009381">
    <property type="term" value="F:excinuclease ABC activity"/>
    <property type="evidence" value="ECO:0007669"/>
    <property type="project" value="InterPro"/>
</dbReference>
<evidence type="ECO:0000313" key="2">
    <source>
        <dbReference type="EMBL" id="OGY55616.1"/>
    </source>
</evidence>
<sequence>MKLLGLELPIIALAKREEEIYTLKSKFPIKLPKISPTLKLIQKIRNEAHRFAINYQRLLRP</sequence>
<dbReference type="Gene3D" id="3.30.420.340">
    <property type="entry name" value="UvrC, RNAse H endonuclease domain"/>
    <property type="match status" value="1"/>
</dbReference>
<proteinExistence type="predicted"/>
<dbReference type="InterPro" id="IPR050066">
    <property type="entry name" value="UvrABC_protein_C"/>
</dbReference>
<dbReference type="Pfam" id="PF08459">
    <property type="entry name" value="UvrC_RNaseH_dom"/>
    <property type="match status" value="1"/>
</dbReference>